<dbReference type="PANTHER" id="PTHR33619">
    <property type="entry name" value="POLYSACCHARIDE EXPORT PROTEIN GFCE-RELATED"/>
    <property type="match status" value="1"/>
</dbReference>
<proteinExistence type="predicted"/>
<protein>
    <recommendedName>
        <fullName evidence="7">Soluble ligand binding domain-containing protein</fullName>
    </recommendedName>
</protein>
<evidence type="ECO:0000256" key="1">
    <source>
        <dbReference type="ARBA" id="ARBA00022729"/>
    </source>
</evidence>
<feature type="signal peptide" evidence="2">
    <location>
        <begin position="1"/>
        <end position="21"/>
    </location>
</feature>
<gene>
    <name evidence="5" type="ORF">COS11_04230</name>
</gene>
<dbReference type="EMBL" id="PETL01000206">
    <property type="protein sequence ID" value="PIV64044.1"/>
    <property type="molecule type" value="Genomic_DNA"/>
</dbReference>
<evidence type="ECO:0000313" key="5">
    <source>
        <dbReference type="EMBL" id="PIV64044.1"/>
    </source>
</evidence>
<dbReference type="AlphaFoldDB" id="A0A2M7E8L3"/>
<feature type="domain" description="Soluble ligand binding" evidence="4">
    <location>
        <begin position="408"/>
        <end position="452"/>
    </location>
</feature>
<feature type="domain" description="Soluble ligand binding" evidence="4">
    <location>
        <begin position="149"/>
        <end position="197"/>
    </location>
</feature>
<keyword evidence="1 2" id="KW-0732">Signal</keyword>
<dbReference type="Pfam" id="PF02563">
    <property type="entry name" value="Poly_export"/>
    <property type="match status" value="1"/>
</dbReference>
<dbReference type="SUPFAM" id="SSF142984">
    <property type="entry name" value="Nqo1 middle domain-like"/>
    <property type="match status" value="1"/>
</dbReference>
<feature type="domain" description="Soluble ligand binding" evidence="4">
    <location>
        <begin position="543"/>
        <end position="589"/>
    </location>
</feature>
<dbReference type="GO" id="GO:0015159">
    <property type="term" value="F:polysaccharide transmembrane transporter activity"/>
    <property type="evidence" value="ECO:0007669"/>
    <property type="project" value="InterPro"/>
</dbReference>
<feature type="domain" description="Polysaccharide export protein N-terminal" evidence="3">
    <location>
        <begin position="68"/>
        <end position="141"/>
    </location>
</feature>
<organism evidence="5 6">
    <name type="scientific">bacterium (Candidatus Ratteibacteria) CG01_land_8_20_14_3_00_40_19</name>
    <dbReference type="NCBI Taxonomy" id="2014290"/>
    <lineage>
        <taxon>Bacteria</taxon>
        <taxon>Candidatus Ratteibacteria</taxon>
    </lineage>
</organism>
<name>A0A2M7E8L3_9BACT</name>
<evidence type="ECO:0000259" key="4">
    <source>
        <dbReference type="Pfam" id="PF10531"/>
    </source>
</evidence>
<dbReference type="InterPro" id="IPR049712">
    <property type="entry name" value="Poly_export"/>
</dbReference>
<evidence type="ECO:0000256" key="2">
    <source>
        <dbReference type="SAM" id="SignalP"/>
    </source>
</evidence>
<dbReference type="Gene3D" id="3.30.1950.10">
    <property type="entry name" value="wza like domain"/>
    <property type="match status" value="1"/>
</dbReference>
<dbReference type="InterPro" id="IPR003715">
    <property type="entry name" value="Poly_export_N"/>
</dbReference>
<feature type="domain" description="Soluble ligand binding" evidence="4">
    <location>
        <begin position="231"/>
        <end position="276"/>
    </location>
</feature>
<evidence type="ECO:0000259" key="3">
    <source>
        <dbReference type="Pfam" id="PF02563"/>
    </source>
</evidence>
<dbReference type="Proteomes" id="UP000228886">
    <property type="component" value="Unassembled WGS sequence"/>
</dbReference>
<accession>A0A2M7E8L3</accession>
<dbReference type="InterPro" id="IPR019554">
    <property type="entry name" value="Soluble_ligand-bd"/>
</dbReference>
<dbReference type="PANTHER" id="PTHR33619:SF3">
    <property type="entry name" value="POLYSACCHARIDE EXPORT PROTEIN GFCE-RELATED"/>
    <property type="match status" value="1"/>
</dbReference>
<comment type="caution">
    <text evidence="5">The sequence shown here is derived from an EMBL/GenBank/DDBJ whole genome shotgun (WGS) entry which is preliminary data.</text>
</comment>
<feature type="chain" id="PRO_5014831348" description="Soluble ligand binding domain-containing protein" evidence="2">
    <location>
        <begin position="22"/>
        <end position="632"/>
    </location>
</feature>
<dbReference type="Pfam" id="PF10531">
    <property type="entry name" value="SLBB"/>
    <property type="match status" value="4"/>
</dbReference>
<evidence type="ECO:0000313" key="6">
    <source>
        <dbReference type="Proteomes" id="UP000228886"/>
    </source>
</evidence>
<dbReference type="Gene3D" id="3.10.560.10">
    <property type="entry name" value="Outer membrane lipoprotein wza domain like"/>
    <property type="match status" value="5"/>
</dbReference>
<evidence type="ECO:0008006" key="7">
    <source>
        <dbReference type="Google" id="ProtNLM"/>
    </source>
</evidence>
<reference evidence="6" key="1">
    <citation type="submission" date="2017-09" db="EMBL/GenBank/DDBJ databases">
        <title>Depth-based differentiation of microbial function through sediment-hosted aquifers and enrichment of novel symbionts in the deep terrestrial subsurface.</title>
        <authorList>
            <person name="Probst A.J."/>
            <person name="Ladd B."/>
            <person name="Jarett J.K."/>
            <person name="Geller-Mcgrath D.E."/>
            <person name="Sieber C.M.K."/>
            <person name="Emerson J.B."/>
            <person name="Anantharaman K."/>
            <person name="Thomas B.C."/>
            <person name="Malmstrom R."/>
            <person name="Stieglmeier M."/>
            <person name="Klingl A."/>
            <person name="Woyke T."/>
            <person name="Ryan C.M."/>
            <person name="Banfield J.F."/>
        </authorList>
    </citation>
    <scope>NUCLEOTIDE SEQUENCE [LARGE SCALE GENOMIC DNA]</scope>
</reference>
<sequence length="632" mass="70935">MTKLIKILMVSFLFYSGCCSSAIRADNQETFSPIEKIFLDESKEALRQFGYDIFESKAGFIAPTDIAVGPDYLLGPGDEIVINLWGLFEEAYRETIDRDGAIFLPKLGKITLSRRTFSEVEKNLKEKFNQYYKNVHISITLGKIRTIRIFVIGEVKQPGSYQMSALSNLLDALCLAGGPNKTGTLRNIKLIKKEGQKLSFDLYRFLLSGENEGDFYLSSGDTVFVPSVGSVVAISGKVKRPAIYELKEKTPLKDLIEIAGGFLPSAEISRIQIERIENFQKKVLLDVDLSPQIKEESLNILLKDNDLVKVFSIEKRIYDRISLEGLVKHPGNYQLKPLMRLREFLAPEELLPEASPDKAEIIRLKEDGSTEIIGFSPEKLFKGDKEENIALKRWDRIVIRSAWESLSKVQIKGEVKFPGQYTVRKGEKCSSLIQRAGGYLPEAFLSGAVFTRVSVKEKEKERLKEFIQRHTIILEKEKNGATDEETGLIAEGESLLKELTGKVPLGRIVFHLSSLKEFKGSADDLILEDGDTVYIPKPPAAISILGEVNNPTAICYQEGKDINYYLEKVGGFSEHADKKYLYIIRPDGTAITKPSLIGRGDTIIVPQKIRTRTGKIIKDIIQMIYQISVAAS</sequence>